<accession>D9PMQ2</accession>
<protein>
    <submittedName>
        <fullName evidence="1">Uncharacterized protein</fullName>
    </submittedName>
</protein>
<feature type="non-terminal residue" evidence="1">
    <location>
        <position position="91"/>
    </location>
</feature>
<gene>
    <name evidence="1" type="ORF">LDC_2830</name>
</gene>
<sequence>MCTNCHKAGANEVYGAFEGAAFKSRSIQLKIDAATEIVRFDEKTLKVIDAGDAKKPDALKEIRKGHEARIAYVEKDGVKTATEIRFKGPIK</sequence>
<name>D9PMQ2_9ZZZZ</name>
<dbReference type="EMBL" id="ADZX01000862">
    <property type="protein sequence ID" value="EFK95163.1"/>
    <property type="molecule type" value="Genomic_DNA"/>
</dbReference>
<reference evidence="1" key="2">
    <citation type="journal article" date="2011" name="Microb. Ecol.">
        <title>Taxonomic and Functional Metagenomic Profiling of the Microbial Community in the Anoxic Sediment of a Sub-saline Shallow Lake (Laguna de Carrizo, Central Spain).</title>
        <authorList>
            <person name="Ferrer M."/>
            <person name="Guazzaroni M.E."/>
            <person name="Richter M."/>
            <person name="Garcia-Salamanca A."/>
            <person name="Yarza P."/>
            <person name="Suarez-Suarez A."/>
            <person name="Solano J."/>
            <person name="Alcaide M."/>
            <person name="van Dillewijn P."/>
            <person name="Molina-Henares M.A."/>
            <person name="Lopez-Cortes N."/>
            <person name="Al-Ramahi Y."/>
            <person name="Guerrero C."/>
            <person name="Acosta A."/>
            <person name="de Eugenio L.I."/>
            <person name="Martinez V."/>
            <person name="Marques S."/>
            <person name="Rojo F."/>
            <person name="Santero E."/>
            <person name="Genilloud O."/>
            <person name="Perez-Perez J."/>
            <person name="Rossello-Mora R."/>
            <person name="Ramos J.L."/>
        </authorList>
    </citation>
    <scope>NUCLEOTIDE SEQUENCE</scope>
</reference>
<dbReference type="AlphaFoldDB" id="D9PMQ2"/>
<comment type="caution">
    <text evidence="1">The sequence shown here is derived from an EMBL/GenBank/DDBJ whole genome shotgun (WGS) entry which is preliminary data.</text>
</comment>
<organism evidence="1">
    <name type="scientific">sediment metagenome</name>
    <dbReference type="NCBI Taxonomy" id="749907"/>
    <lineage>
        <taxon>unclassified sequences</taxon>
        <taxon>metagenomes</taxon>
        <taxon>ecological metagenomes</taxon>
    </lineage>
</organism>
<evidence type="ECO:0000313" key="1">
    <source>
        <dbReference type="EMBL" id="EFK95163.1"/>
    </source>
</evidence>
<proteinExistence type="predicted"/>
<reference evidence="1" key="1">
    <citation type="submission" date="2010-07" db="EMBL/GenBank/DDBJ databases">
        <authorList>
            <consortium name="CONSOLIDER consortium CSD2007-00005"/>
            <person name="Guazzaroni M.-E."/>
            <person name="Richter M."/>
            <person name="Garcia-Salamanca A."/>
            <person name="Yarza P."/>
            <person name="Ferrer M."/>
        </authorList>
    </citation>
    <scope>NUCLEOTIDE SEQUENCE</scope>
</reference>